<keyword evidence="5" id="KW-0808">Transferase</keyword>
<name>A0A167HIH3_9BURK</name>
<reference evidence="8 9" key="1">
    <citation type="submission" date="2016-02" db="EMBL/GenBank/DDBJ databases">
        <title>Draft genome sequence of Hydrogenophaga sp. LPB0072.</title>
        <authorList>
            <person name="Shin S.-K."/>
            <person name="Yi H."/>
        </authorList>
    </citation>
    <scope>NUCLEOTIDE SEQUENCE [LARGE SCALE GENOMIC DNA]</scope>
    <source>
        <strain evidence="8 9">LPB0072</strain>
    </source>
</reference>
<evidence type="ECO:0000256" key="1">
    <source>
        <dbReference type="ARBA" id="ARBA00009018"/>
    </source>
</evidence>
<evidence type="ECO:0000313" key="9">
    <source>
        <dbReference type="Proteomes" id="UP000185657"/>
    </source>
</evidence>
<dbReference type="PANTHER" id="PTHR10695">
    <property type="entry name" value="DEPHOSPHO-COA KINASE-RELATED"/>
    <property type="match status" value="1"/>
</dbReference>
<evidence type="ECO:0000313" key="10">
    <source>
        <dbReference type="Proteomes" id="UP000185680"/>
    </source>
</evidence>
<accession>A0A167HIH3</accession>
<dbReference type="GO" id="GO:0015937">
    <property type="term" value="P:coenzyme A biosynthetic process"/>
    <property type="evidence" value="ECO:0007669"/>
    <property type="project" value="UniProtKB-UniRule"/>
</dbReference>
<dbReference type="GO" id="GO:0005737">
    <property type="term" value="C:cytoplasm"/>
    <property type="evidence" value="ECO:0007669"/>
    <property type="project" value="UniProtKB-SubCell"/>
</dbReference>
<evidence type="ECO:0000313" key="7">
    <source>
        <dbReference type="EMBL" id="AOW12300.1"/>
    </source>
</evidence>
<keyword evidence="2 5" id="KW-0547">Nucleotide-binding</keyword>
<evidence type="ECO:0000256" key="3">
    <source>
        <dbReference type="ARBA" id="ARBA00022840"/>
    </source>
</evidence>
<dbReference type="NCBIfam" id="TIGR00152">
    <property type="entry name" value="dephospho-CoA kinase"/>
    <property type="match status" value="1"/>
</dbReference>
<dbReference type="Gene3D" id="3.40.50.300">
    <property type="entry name" value="P-loop containing nucleotide triphosphate hydrolases"/>
    <property type="match status" value="1"/>
</dbReference>
<evidence type="ECO:0000256" key="2">
    <source>
        <dbReference type="ARBA" id="ARBA00022741"/>
    </source>
</evidence>
<dbReference type="PANTHER" id="PTHR10695:SF46">
    <property type="entry name" value="BIFUNCTIONAL COENZYME A SYNTHASE-RELATED"/>
    <property type="match status" value="1"/>
</dbReference>
<keyword evidence="5" id="KW-0963">Cytoplasm</keyword>
<comment type="similarity">
    <text evidence="1 5">Belongs to the CoaE family.</text>
</comment>
<dbReference type="Proteomes" id="UP000185680">
    <property type="component" value="Chromosome"/>
</dbReference>
<keyword evidence="3 5" id="KW-0067">ATP-binding</keyword>
<comment type="catalytic activity">
    <reaction evidence="5">
        <text>3'-dephospho-CoA + ATP = ADP + CoA + H(+)</text>
        <dbReference type="Rhea" id="RHEA:18245"/>
        <dbReference type="ChEBI" id="CHEBI:15378"/>
        <dbReference type="ChEBI" id="CHEBI:30616"/>
        <dbReference type="ChEBI" id="CHEBI:57287"/>
        <dbReference type="ChEBI" id="CHEBI:57328"/>
        <dbReference type="ChEBI" id="CHEBI:456216"/>
        <dbReference type="EC" id="2.7.1.24"/>
    </reaction>
</comment>
<dbReference type="RefSeq" id="WP_066092412.1">
    <property type="nucleotide sequence ID" value="NZ_CP017476.1"/>
</dbReference>
<sequence length="204" mass="21870">MNGTGRIPPLKLGLTGGIGSGKSTVAATLRSLGACVVDADAISRATTQAGGAAMPQIAQRFGRAFVCPDGSLDRTKMREHIFSNPSARGQLEAIIHPLVAQAIQTRVNTTTARSLVFDLPLLVESPRWRQQLDFVWVVDCAESTQIARVESRSGWSEASTRAVIDSQSLRSIRLAAADAVLFNEQLSLLELEAVVKQLADKFGL</sequence>
<dbReference type="AlphaFoldDB" id="A0A167HIH3"/>
<feature type="binding site" evidence="5">
    <location>
        <begin position="19"/>
        <end position="24"/>
    </location>
    <ligand>
        <name>ATP</name>
        <dbReference type="ChEBI" id="CHEBI:30616"/>
    </ligand>
</feature>
<evidence type="ECO:0000256" key="4">
    <source>
        <dbReference type="ARBA" id="ARBA00022993"/>
    </source>
</evidence>
<dbReference type="InterPro" id="IPR001977">
    <property type="entry name" value="Depp_CoAkinase"/>
</dbReference>
<reference evidence="7 10" key="2">
    <citation type="submission" date="2016-10" db="EMBL/GenBank/DDBJ databases">
        <title>Hydorgenophaga sp. LPB0072 isolated from gastropod.</title>
        <authorList>
            <person name="Kim E."/>
            <person name="Yi H."/>
        </authorList>
    </citation>
    <scope>NUCLEOTIDE SEQUENCE [LARGE SCALE GENOMIC DNA]</scope>
    <source>
        <strain evidence="7 10">LPB0072</strain>
    </source>
</reference>
<organism evidence="7 10">
    <name type="scientific">Hydrogenophaga crassostreae</name>
    <dbReference type="NCBI Taxonomy" id="1763535"/>
    <lineage>
        <taxon>Bacteria</taxon>
        <taxon>Pseudomonadati</taxon>
        <taxon>Pseudomonadota</taxon>
        <taxon>Betaproteobacteria</taxon>
        <taxon>Burkholderiales</taxon>
        <taxon>Comamonadaceae</taxon>
        <taxon>Hydrogenophaga</taxon>
    </lineage>
</organism>
<dbReference type="InterPro" id="IPR027417">
    <property type="entry name" value="P-loop_NTPase"/>
</dbReference>
<dbReference type="STRING" id="1763535.LPB072_04970"/>
<dbReference type="SUPFAM" id="SSF52540">
    <property type="entry name" value="P-loop containing nucleoside triphosphate hydrolases"/>
    <property type="match status" value="1"/>
</dbReference>
<comment type="subcellular location">
    <subcellularLocation>
        <location evidence="5">Cytoplasm</location>
    </subcellularLocation>
</comment>
<proteinExistence type="inferred from homology"/>
<keyword evidence="4 5" id="KW-0173">Coenzyme A biosynthesis</keyword>
<dbReference type="KEGG" id="hyl:LPB072_04970"/>
<dbReference type="HAMAP" id="MF_00376">
    <property type="entry name" value="Dephospho_CoA_kinase"/>
    <property type="match status" value="1"/>
</dbReference>
<dbReference type="Pfam" id="PF01121">
    <property type="entry name" value="CoaE"/>
    <property type="match status" value="1"/>
</dbReference>
<dbReference type="EC" id="2.7.1.24" evidence="5 6"/>
<keyword evidence="9" id="KW-1185">Reference proteome</keyword>
<dbReference type="EMBL" id="LVWD01000026">
    <property type="protein sequence ID" value="OAD41250.1"/>
    <property type="molecule type" value="Genomic_DNA"/>
</dbReference>
<comment type="function">
    <text evidence="5">Catalyzes the phosphorylation of the 3'-hydroxyl group of dephosphocoenzyme A to form coenzyme A.</text>
</comment>
<evidence type="ECO:0000256" key="6">
    <source>
        <dbReference type="NCBIfam" id="TIGR00152"/>
    </source>
</evidence>
<evidence type="ECO:0000256" key="5">
    <source>
        <dbReference type="HAMAP-Rule" id="MF_00376"/>
    </source>
</evidence>
<dbReference type="PROSITE" id="PS51219">
    <property type="entry name" value="DPCK"/>
    <property type="match status" value="1"/>
</dbReference>
<evidence type="ECO:0000313" key="8">
    <source>
        <dbReference type="EMBL" id="OAD41250.1"/>
    </source>
</evidence>
<comment type="pathway">
    <text evidence="5">Cofactor biosynthesis; coenzyme A biosynthesis; CoA from (R)-pantothenate: step 5/5.</text>
</comment>
<gene>
    <name evidence="5" type="primary">coaE</name>
    <name evidence="7" type="ORF">LPB072_04970</name>
    <name evidence="8" type="ORF">LPB72_15220</name>
</gene>
<protein>
    <recommendedName>
        <fullName evidence="5 6">Dephospho-CoA kinase</fullName>
        <ecNumber evidence="5 6">2.7.1.24</ecNumber>
    </recommendedName>
    <alternativeName>
        <fullName evidence="5">Dephosphocoenzyme A kinase</fullName>
    </alternativeName>
</protein>
<dbReference type="EMBL" id="CP017476">
    <property type="protein sequence ID" value="AOW12300.1"/>
    <property type="molecule type" value="Genomic_DNA"/>
</dbReference>
<dbReference type="Proteomes" id="UP000185657">
    <property type="component" value="Unassembled WGS sequence"/>
</dbReference>
<keyword evidence="5 7" id="KW-0418">Kinase</keyword>
<dbReference type="CDD" id="cd02022">
    <property type="entry name" value="DPCK"/>
    <property type="match status" value="1"/>
</dbReference>
<dbReference type="GO" id="GO:0005524">
    <property type="term" value="F:ATP binding"/>
    <property type="evidence" value="ECO:0007669"/>
    <property type="project" value="UniProtKB-UniRule"/>
</dbReference>
<dbReference type="GO" id="GO:0004140">
    <property type="term" value="F:dephospho-CoA kinase activity"/>
    <property type="evidence" value="ECO:0007669"/>
    <property type="project" value="UniProtKB-UniRule"/>
</dbReference>
<dbReference type="UniPathway" id="UPA00241">
    <property type="reaction ID" value="UER00356"/>
</dbReference>